<reference evidence="1 2" key="1">
    <citation type="journal article" date="2017" name="Nat. Commun.">
        <title>Genome assembly with in vitro proximity ligation data and whole-genome triplication in lettuce.</title>
        <authorList>
            <person name="Reyes-Chin-Wo S."/>
            <person name="Wang Z."/>
            <person name="Yang X."/>
            <person name="Kozik A."/>
            <person name="Arikit S."/>
            <person name="Song C."/>
            <person name="Xia L."/>
            <person name="Froenicke L."/>
            <person name="Lavelle D.O."/>
            <person name="Truco M.J."/>
            <person name="Xia R."/>
            <person name="Zhu S."/>
            <person name="Xu C."/>
            <person name="Xu H."/>
            <person name="Xu X."/>
            <person name="Cox K."/>
            <person name="Korf I."/>
            <person name="Meyers B.C."/>
            <person name="Michelmore R.W."/>
        </authorList>
    </citation>
    <scope>NUCLEOTIDE SEQUENCE [LARGE SCALE GENOMIC DNA]</scope>
    <source>
        <strain evidence="2">cv. Salinas</strain>
        <tissue evidence="1">Seedlings</tissue>
    </source>
</reference>
<proteinExistence type="predicted"/>
<accession>A0A9R1VNB7</accession>
<evidence type="ECO:0000313" key="2">
    <source>
        <dbReference type="Proteomes" id="UP000235145"/>
    </source>
</evidence>
<comment type="caution">
    <text evidence="1">The sequence shown here is derived from an EMBL/GenBank/DDBJ whole genome shotgun (WGS) entry which is preliminary data.</text>
</comment>
<dbReference type="Proteomes" id="UP000235145">
    <property type="component" value="Unassembled WGS sequence"/>
</dbReference>
<name>A0A9R1VNB7_LACSA</name>
<evidence type="ECO:0000313" key="1">
    <source>
        <dbReference type="EMBL" id="KAJ0209143.1"/>
    </source>
</evidence>
<gene>
    <name evidence="1" type="ORF">LSAT_V11C400169960</name>
</gene>
<dbReference type="EMBL" id="NBSK02000004">
    <property type="protein sequence ID" value="KAJ0209143.1"/>
    <property type="molecule type" value="Genomic_DNA"/>
</dbReference>
<dbReference type="AlphaFoldDB" id="A0A9R1VNB7"/>
<organism evidence="1 2">
    <name type="scientific">Lactuca sativa</name>
    <name type="common">Garden lettuce</name>
    <dbReference type="NCBI Taxonomy" id="4236"/>
    <lineage>
        <taxon>Eukaryota</taxon>
        <taxon>Viridiplantae</taxon>
        <taxon>Streptophyta</taxon>
        <taxon>Embryophyta</taxon>
        <taxon>Tracheophyta</taxon>
        <taxon>Spermatophyta</taxon>
        <taxon>Magnoliopsida</taxon>
        <taxon>eudicotyledons</taxon>
        <taxon>Gunneridae</taxon>
        <taxon>Pentapetalae</taxon>
        <taxon>asterids</taxon>
        <taxon>campanulids</taxon>
        <taxon>Asterales</taxon>
        <taxon>Asteraceae</taxon>
        <taxon>Cichorioideae</taxon>
        <taxon>Cichorieae</taxon>
        <taxon>Lactucinae</taxon>
        <taxon>Lactuca</taxon>
    </lineage>
</organism>
<protein>
    <submittedName>
        <fullName evidence="1">Uncharacterized protein</fullName>
    </submittedName>
</protein>
<keyword evidence="2" id="KW-1185">Reference proteome</keyword>
<sequence>MTGFPLFTVEVDRGFLFASLIPPFVSQFQNVEFVFVGAVITCYGKDREENFFYQIIFILILSGDPEIAKYFHFLFQCSCSCPAALILLQLAWCFNFILKKLPIKSLYIQKTSVLH</sequence>